<dbReference type="KEGG" id="aay:WYH_01501"/>
<dbReference type="InterPro" id="IPR028994">
    <property type="entry name" value="Integrin_alpha_N"/>
</dbReference>
<dbReference type="Proteomes" id="UP000034392">
    <property type="component" value="Chromosome"/>
</dbReference>
<evidence type="ECO:0000313" key="2">
    <source>
        <dbReference type="Proteomes" id="UP000034392"/>
    </source>
</evidence>
<dbReference type="AlphaFoldDB" id="A0A0F7KUU3"/>
<dbReference type="STRING" id="1267766.WYH_01501"/>
<sequence>MRRFLFVVSLCTLPLAGCFEEDAAQAEPASPSESPPQIDEAAIFRAAGFTRQGEQWKRCEDPGTPSYEPGAVVLPGDLNGDGLPEALVTEGGTFCFGGSGAGFQLLSQQADGSWKQMVDTIGYANFLDTTGADGFPDIEVGGPGFCMPVIRWDGNEYKLHRSQYQGKPCER</sequence>
<name>A0A0F7KUU3_9SPHN</name>
<accession>A0A0F7KUU3</accession>
<evidence type="ECO:0000313" key="1">
    <source>
        <dbReference type="EMBL" id="AKH42540.1"/>
    </source>
</evidence>
<protein>
    <submittedName>
        <fullName evidence="1">Uncharacterized protein</fullName>
    </submittedName>
</protein>
<organism evidence="1 2">
    <name type="scientific">Croceibacterium atlanticum</name>
    <dbReference type="NCBI Taxonomy" id="1267766"/>
    <lineage>
        <taxon>Bacteria</taxon>
        <taxon>Pseudomonadati</taxon>
        <taxon>Pseudomonadota</taxon>
        <taxon>Alphaproteobacteria</taxon>
        <taxon>Sphingomonadales</taxon>
        <taxon>Erythrobacteraceae</taxon>
        <taxon>Croceibacterium</taxon>
    </lineage>
</organism>
<keyword evidence="2" id="KW-1185">Reference proteome</keyword>
<dbReference type="OrthoDB" id="8595012at2"/>
<reference evidence="1" key="1">
    <citation type="submission" date="2015-05" db="EMBL/GenBank/DDBJ databases">
        <title>The complete genome of Altererythrobacter atlanticus strain 26DY36.</title>
        <authorList>
            <person name="Wu Y.-H."/>
            <person name="Cheng H."/>
            <person name="Wu X.-W."/>
        </authorList>
    </citation>
    <scope>NUCLEOTIDE SEQUENCE [LARGE SCALE GENOMIC DNA]</scope>
    <source>
        <strain evidence="1">26DY36</strain>
    </source>
</reference>
<dbReference type="PATRIC" id="fig|1267766.3.peg.1510"/>
<proteinExistence type="predicted"/>
<dbReference type="SUPFAM" id="SSF69318">
    <property type="entry name" value="Integrin alpha N-terminal domain"/>
    <property type="match status" value="1"/>
</dbReference>
<gene>
    <name evidence="1" type="ORF">WYH_01501</name>
</gene>
<dbReference type="EMBL" id="CP011452">
    <property type="protein sequence ID" value="AKH42540.1"/>
    <property type="molecule type" value="Genomic_DNA"/>
</dbReference>
<dbReference type="RefSeq" id="WP_082347893.1">
    <property type="nucleotide sequence ID" value="NZ_CP011452.2"/>
</dbReference>